<keyword evidence="4" id="KW-1185">Reference proteome</keyword>
<reference evidence="3 4" key="1">
    <citation type="submission" date="2024-06" db="EMBL/GenBank/DDBJ databases">
        <title>The Natural Products Discovery Center: Release of the First 8490 Sequenced Strains for Exploring Actinobacteria Biosynthetic Diversity.</title>
        <authorList>
            <person name="Kalkreuter E."/>
            <person name="Kautsar S.A."/>
            <person name="Yang D."/>
            <person name="Bader C.D."/>
            <person name="Teijaro C.N."/>
            <person name="Fluegel L."/>
            <person name="Davis C.M."/>
            <person name="Simpson J.R."/>
            <person name="Lauterbach L."/>
            <person name="Steele A.D."/>
            <person name="Gui C."/>
            <person name="Meng S."/>
            <person name="Li G."/>
            <person name="Viehrig K."/>
            <person name="Ye F."/>
            <person name="Su P."/>
            <person name="Kiefer A.F."/>
            <person name="Nichols A."/>
            <person name="Cepeda A.J."/>
            <person name="Yan W."/>
            <person name="Fan B."/>
            <person name="Jiang Y."/>
            <person name="Adhikari A."/>
            <person name="Zheng C.-J."/>
            <person name="Schuster L."/>
            <person name="Cowan T.M."/>
            <person name="Smanski M.J."/>
            <person name="Chevrette M.G."/>
            <person name="De Carvalho L.P.S."/>
            <person name="Shen B."/>
        </authorList>
    </citation>
    <scope>NUCLEOTIDE SEQUENCE [LARGE SCALE GENOMIC DNA]</scope>
    <source>
        <strain evidence="3 4">NPDC001166</strain>
    </source>
</reference>
<accession>A0ABV1U1M6</accession>
<dbReference type="EC" id="1.-.-.-" evidence="3"/>
<dbReference type="InterPro" id="IPR002563">
    <property type="entry name" value="Flavin_Rdtase-like_dom"/>
</dbReference>
<dbReference type="InterPro" id="IPR050268">
    <property type="entry name" value="NADH-dep_flavin_reductase"/>
</dbReference>
<dbReference type="InterPro" id="IPR012349">
    <property type="entry name" value="Split_barrel_FMN-bd"/>
</dbReference>
<name>A0ABV1U1M6_9ACTN</name>
<proteinExistence type="predicted"/>
<feature type="domain" description="Flavin reductase like" evidence="2">
    <location>
        <begin position="19"/>
        <end position="163"/>
    </location>
</feature>
<dbReference type="SMART" id="SM00903">
    <property type="entry name" value="Flavin_Reduct"/>
    <property type="match status" value="1"/>
</dbReference>
<evidence type="ECO:0000256" key="1">
    <source>
        <dbReference type="ARBA" id="ARBA00023002"/>
    </source>
</evidence>
<evidence type="ECO:0000313" key="3">
    <source>
        <dbReference type="EMBL" id="MER6427629.1"/>
    </source>
</evidence>
<dbReference type="RefSeq" id="WP_333760622.1">
    <property type="nucleotide sequence ID" value="NZ_JBEOYA010000070.1"/>
</dbReference>
<dbReference type="Pfam" id="PF01613">
    <property type="entry name" value="Flavin_Reduct"/>
    <property type="match status" value="1"/>
</dbReference>
<sequence length="168" mass="17535">MTEGLKEVVETAGGLREAMARFPTGVAIATVRDERGLPHGLTVSSFCSVSLDPPLVLLCVARSAQCFPVFARASEFAVSVLREHHAELAARFATAGAEKFGPGGLGRTARGGVVVDDALAVVECLVEQRHDAGDHVIVVGRVVGTHLTESGAPAVYFNRRFAALGPAS</sequence>
<evidence type="ECO:0000313" key="4">
    <source>
        <dbReference type="Proteomes" id="UP001470023"/>
    </source>
</evidence>
<keyword evidence="1 3" id="KW-0560">Oxidoreductase</keyword>
<dbReference type="GO" id="GO:0016491">
    <property type="term" value="F:oxidoreductase activity"/>
    <property type="evidence" value="ECO:0007669"/>
    <property type="project" value="UniProtKB-KW"/>
</dbReference>
<dbReference type="PANTHER" id="PTHR30466:SF1">
    <property type="entry name" value="FMN REDUCTASE (NADH) RUTF"/>
    <property type="match status" value="1"/>
</dbReference>
<protein>
    <submittedName>
        <fullName evidence="3">Flavin reductase family protein</fullName>
        <ecNumber evidence="3">1.-.-.-</ecNumber>
    </submittedName>
</protein>
<evidence type="ECO:0000259" key="2">
    <source>
        <dbReference type="SMART" id="SM00903"/>
    </source>
</evidence>
<dbReference type="SUPFAM" id="SSF50475">
    <property type="entry name" value="FMN-binding split barrel"/>
    <property type="match status" value="1"/>
</dbReference>
<dbReference type="Gene3D" id="2.30.110.10">
    <property type="entry name" value="Electron Transport, Fmn-binding Protein, Chain A"/>
    <property type="match status" value="1"/>
</dbReference>
<dbReference type="EMBL" id="JBEPAZ010000004">
    <property type="protein sequence ID" value="MER6427629.1"/>
    <property type="molecule type" value="Genomic_DNA"/>
</dbReference>
<organism evidence="3 4">
    <name type="scientific">Streptomyces sp. 900105245</name>
    <dbReference type="NCBI Taxonomy" id="3154379"/>
    <lineage>
        <taxon>Bacteria</taxon>
        <taxon>Bacillati</taxon>
        <taxon>Actinomycetota</taxon>
        <taxon>Actinomycetes</taxon>
        <taxon>Kitasatosporales</taxon>
        <taxon>Streptomycetaceae</taxon>
        <taxon>Streptomyces</taxon>
    </lineage>
</organism>
<comment type="caution">
    <text evidence="3">The sequence shown here is derived from an EMBL/GenBank/DDBJ whole genome shotgun (WGS) entry which is preliminary data.</text>
</comment>
<gene>
    <name evidence="3" type="ORF">ABT272_07755</name>
</gene>
<dbReference type="Proteomes" id="UP001470023">
    <property type="component" value="Unassembled WGS sequence"/>
</dbReference>
<dbReference type="PANTHER" id="PTHR30466">
    <property type="entry name" value="FLAVIN REDUCTASE"/>
    <property type="match status" value="1"/>
</dbReference>